<dbReference type="OrthoDB" id="1796720at2"/>
<dbReference type="GO" id="GO:0003677">
    <property type="term" value="F:DNA binding"/>
    <property type="evidence" value="ECO:0007669"/>
    <property type="project" value="UniProtKB-KW"/>
</dbReference>
<dbReference type="CDD" id="cd00093">
    <property type="entry name" value="HTH_XRE"/>
    <property type="match status" value="1"/>
</dbReference>
<feature type="domain" description="HTH cro/C1-type" evidence="1">
    <location>
        <begin position="14"/>
        <end position="67"/>
    </location>
</feature>
<dbReference type="InterPro" id="IPR010982">
    <property type="entry name" value="Lambda_DNA-bd_dom_sf"/>
</dbReference>
<protein>
    <submittedName>
        <fullName evidence="2">Putative Xre family DNA-binding protein</fullName>
    </submittedName>
</protein>
<dbReference type="AlphaFoldDB" id="A0A023DCY0"/>
<proteinExistence type="predicted"/>
<organism evidence="2 3">
    <name type="scientific">Parageobacillus caldoxylosilyticus NBRC 107762</name>
    <dbReference type="NCBI Taxonomy" id="1220594"/>
    <lineage>
        <taxon>Bacteria</taxon>
        <taxon>Bacillati</taxon>
        <taxon>Bacillota</taxon>
        <taxon>Bacilli</taxon>
        <taxon>Bacillales</taxon>
        <taxon>Anoxybacillaceae</taxon>
        <taxon>Saccharococcus</taxon>
    </lineage>
</organism>
<dbReference type="SMART" id="SM00530">
    <property type="entry name" value="HTH_XRE"/>
    <property type="match status" value="1"/>
</dbReference>
<dbReference type="InterPro" id="IPR001387">
    <property type="entry name" value="Cro/C1-type_HTH"/>
</dbReference>
<dbReference type="SUPFAM" id="SSF47413">
    <property type="entry name" value="lambda repressor-like DNA-binding domains"/>
    <property type="match status" value="1"/>
</dbReference>
<name>A0A023DCY0_9BACL</name>
<dbReference type="RefSeq" id="WP_042407888.1">
    <property type="nucleotide sequence ID" value="NZ_BAWO01000013.1"/>
</dbReference>
<keyword evidence="2" id="KW-0238">DNA-binding</keyword>
<evidence type="ECO:0000259" key="1">
    <source>
        <dbReference type="PROSITE" id="PS50943"/>
    </source>
</evidence>
<dbReference type="Pfam" id="PF01381">
    <property type="entry name" value="HTH_3"/>
    <property type="match status" value="1"/>
</dbReference>
<gene>
    <name evidence="2" type="ORF">GCA01S_013_00410</name>
</gene>
<comment type="caution">
    <text evidence="2">The sequence shown here is derived from an EMBL/GenBank/DDBJ whole genome shotgun (WGS) entry which is preliminary data.</text>
</comment>
<keyword evidence="3" id="KW-1185">Reference proteome</keyword>
<evidence type="ECO:0000313" key="2">
    <source>
        <dbReference type="EMBL" id="GAJ39159.1"/>
    </source>
</evidence>
<dbReference type="Proteomes" id="UP000023561">
    <property type="component" value="Unassembled WGS sequence"/>
</dbReference>
<sequence>MDKQEVIDLLSSKMKLIRVEKGYTQDKMAEVLGISKKTLVQIEKGRIQANWTQVVALCALFRDSEIIESVLGDSPLEVVETIAHDEIDVPKGKTLGGKVWWKEIKRIGPFRLQQNLISKHYRILDVHNDRWYSSFDKEEALRRLEELAQAAKM</sequence>
<dbReference type="PROSITE" id="PS50943">
    <property type="entry name" value="HTH_CROC1"/>
    <property type="match status" value="1"/>
</dbReference>
<dbReference type="Gene3D" id="1.10.260.40">
    <property type="entry name" value="lambda repressor-like DNA-binding domains"/>
    <property type="match status" value="1"/>
</dbReference>
<accession>A0A023DCY0</accession>
<dbReference type="EMBL" id="BAWO01000013">
    <property type="protein sequence ID" value="GAJ39159.1"/>
    <property type="molecule type" value="Genomic_DNA"/>
</dbReference>
<evidence type="ECO:0000313" key="3">
    <source>
        <dbReference type="Proteomes" id="UP000023561"/>
    </source>
</evidence>
<reference evidence="2 3" key="1">
    <citation type="submission" date="2014-04" db="EMBL/GenBank/DDBJ databases">
        <title>Whole genome shotgun sequence of Geobacillus caldoxylosilyticus NBRC 107762.</title>
        <authorList>
            <person name="Hosoyama A."/>
            <person name="Hosoyama Y."/>
            <person name="Katano-Makiyama Y."/>
            <person name="Tsuchikane K."/>
            <person name="Ohji S."/>
            <person name="Ichikawa N."/>
            <person name="Yamazoe A."/>
            <person name="Fujita N."/>
        </authorList>
    </citation>
    <scope>NUCLEOTIDE SEQUENCE [LARGE SCALE GENOMIC DNA]</scope>
    <source>
        <strain evidence="2 3">NBRC 107762</strain>
    </source>
</reference>